<proteinExistence type="predicted"/>
<dbReference type="Pfam" id="PF01963">
    <property type="entry name" value="TraB_PrgY_gumN"/>
    <property type="match status" value="1"/>
</dbReference>
<dbReference type="CDD" id="cd14726">
    <property type="entry name" value="TraB_PrgY-like"/>
    <property type="match status" value="1"/>
</dbReference>
<gene>
    <name evidence="2" type="ORF">TASK_LOCUS3450</name>
</gene>
<evidence type="ECO:0000313" key="4">
    <source>
        <dbReference type="WBParaSite" id="TASK_0000344901-mRNA-1"/>
    </source>
</evidence>
<evidence type="ECO:0000313" key="2">
    <source>
        <dbReference type="EMBL" id="VDK31827.1"/>
    </source>
</evidence>
<evidence type="ECO:0000313" key="3">
    <source>
        <dbReference type="Proteomes" id="UP000282613"/>
    </source>
</evidence>
<feature type="compositionally biased region" description="Basic and acidic residues" evidence="1">
    <location>
        <begin position="292"/>
        <end position="303"/>
    </location>
</feature>
<reference evidence="2 3" key="2">
    <citation type="submission" date="2018-11" db="EMBL/GenBank/DDBJ databases">
        <authorList>
            <consortium name="Pathogen Informatics"/>
        </authorList>
    </citation>
    <scope>NUCLEOTIDE SEQUENCE [LARGE SCALE GENOMIC DNA]</scope>
</reference>
<dbReference type="STRING" id="60517.A0A0R3W157"/>
<dbReference type="WBParaSite" id="TASK_0000344901-mRNA-1">
    <property type="protein sequence ID" value="TASK_0000344901-mRNA-1"/>
    <property type="gene ID" value="TASK_0000344901"/>
</dbReference>
<organism evidence="4">
    <name type="scientific">Taenia asiatica</name>
    <name type="common">Asian tapeworm</name>
    <dbReference type="NCBI Taxonomy" id="60517"/>
    <lineage>
        <taxon>Eukaryota</taxon>
        <taxon>Metazoa</taxon>
        <taxon>Spiralia</taxon>
        <taxon>Lophotrochozoa</taxon>
        <taxon>Platyhelminthes</taxon>
        <taxon>Cestoda</taxon>
        <taxon>Eucestoda</taxon>
        <taxon>Cyclophyllidea</taxon>
        <taxon>Taeniidae</taxon>
        <taxon>Taenia</taxon>
    </lineage>
</organism>
<feature type="region of interest" description="Disordered" evidence="1">
    <location>
        <begin position="282"/>
        <end position="315"/>
    </location>
</feature>
<dbReference type="Proteomes" id="UP000282613">
    <property type="component" value="Unassembled WGS sequence"/>
</dbReference>
<name>A0A0R3W157_TAEAS</name>
<reference evidence="4" key="1">
    <citation type="submission" date="2017-02" db="UniProtKB">
        <authorList>
            <consortium name="WormBaseParasite"/>
        </authorList>
    </citation>
    <scope>IDENTIFICATION</scope>
</reference>
<evidence type="ECO:0000256" key="1">
    <source>
        <dbReference type="SAM" id="MobiDB-lite"/>
    </source>
</evidence>
<protein>
    <submittedName>
        <fullName evidence="4">TraB domain-containing protein</fullName>
    </submittedName>
</protein>
<dbReference type="OrthoDB" id="48306at2759"/>
<sequence>MTGDTALMSGYAANSDSEETEDSCEMDAISSFLECVQVARRTPFELPKTVSLIECSNGTKVYLVGTAHFSKESIADVRFIMEKTLPDVVVVELCRNRSHSMLLSEDDIKRQIRENSLVSYVKNMGVSNGILHYLLLRFTKYIMEQIGMAPGGEFRAAFQEVRASKQAHCHLILGDRPIKITLQRAMDALGLWQKTKFFFSLLFGFEEITPEDVEEMKSEDLLEQLIKALAGDYPELTRIILEERDLYLARSIWEVCGLPTEEPCRDTGRMGEEIGVDADEEKGVAVRQRPSRGQEWRDADERGGTSAAEQLSGSDDNPHLLRQGCCCWCPEWPSLDVLPRVVVAVVGIGHVAGIKKAWDHAATIDKAELRRFYNAVLCTLLHS</sequence>
<dbReference type="InterPro" id="IPR002816">
    <property type="entry name" value="TraB/PrgY/GumN_fam"/>
</dbReference>
<feature type="region of interest" description="Disordered" evidence="1">
    <location>
        <begin position="1"/>
        <end position="20"/>
    </location>
</feature>
<keyword evidence="3" id="KW-1185">Reference proteome</keyword>
<accession>A0A0R3W157</accession>
<dbReference type="InterPro" id="IPR046345">
    <property type="entry name" value="TraB_PrgY-like"/>
</dbReference>
<dbReference type="AlphaFoldDB" id="A0A0R3W157"/>
<dbReference type="PANTHER" id="PTHR21530">
    <property type="entry name" value="PHEROMONE SHUTDOWN PROTEIN"/>
    <property type="match status" value="1"/>
</dbReference>
<dbReference type="EMBL" id="UYRS01018299">
    <property type="protein sequence ID" value="VDK31827.1"/>
    <property type="molecule type" value="Genomic_DNA"/>
</dbReference>
<dbReference type="PANTHER" id="PTHR21530:SF7">
    <property type="entry name" value="TRAB DOMAIN-CONTAINING PROTEIN"/>
    <property type="match status" value="1"/>
</dbReference>